<protein>
    <submittedName>
        <fullName evidence="2">Transmembrane protease serine 3</fullName>
    </submittedName>
</protein>
<dbReference type="InterPro" id="IPR009003">
    <property type="entry name" value="Peptidase_S1_PA"/>
</dbReference>
<dbReference type="EMBL" id="GBRD01003607">
    <property type="protein sequence ID" value="JAG62214.1"/>
    <property type="molecule type" value="Transcribed_RNA"/>
</dbReference>
<dbReference type="SUPFAM" id="SSF50494">
    <property type="entry name" value="Trypsin-like serine proteases"/>
    <property type="match status" value="1"/>
</dbReference>
<dbReference type="EMBL" id="GBHO01019141">
    <property type="protein sequence ID" value="JAG24463.1"/>
    <property type="molecule type" value="Transcribed_RNA"/>
</dbReference>
<reference evidence="2" key="1">
    <citation type="journal article" date="2014" name="PLoS ONE">
        <title>Transcriptome-Based Identification of ABC Transporters in the Western Tarnished Plant Bug Lygus hesperus.</title>
        <authorList>
            <person name="Hull J.J."/>
            <person name="Chaney K."/>
            <person name="Geib S.M."/>
            <person name="Fabrick J.A."/>
            <person name="Brent C.S."/>
            <person name="Walsh D."/>
            <person name="Lavine L.C."/>
        </authorList>
    </citation>
    <scope>NUCLEOTIDE SEQUENCE</scope>
</reference>
<sequence>MHRSLIIVVLYLRILTPLMGSVRASREKRVVNGSPYADIEKSDYLSFRYFVWIGNGHNCDVPLPDNVKELINAGKDFALDLGLGWIAHKWGIICAPRPYNLKCTGSLLTPFLVQTACHCVVQFYMHKSTTGRAVPLSAAENRFSVHSAARFVDNLPDGVYSKNFVIHPQCS</sequence>
<keyword evidence="2" id="KW-0472">Membrane</keyword>
<reference evidence="2" key="2">
    <citation type="submission" date="2014-07" db="EMBL/GenBank/DDBJ databases">
        <authorList>
            <person name="Hull J."/>
        </authorList>
    </citation>
    <scope>NUCLEOTIDE SEQUENCE</scope>
</reference>
<gene>
    <name evidence="2" type="primary">TMPRSS3_1</name>
    <name evidence="2" type="ORF">CM83_20604</name>
</gene>
<dbReference type="GO" id="GO:0006508">
    <property type="term" value="P:proteolysis"/>
    <property type="evidence" value="ECO:0007669"/>
    <property type="project" value="UniProtKB-KW"/>
</dbReference>
<keyword evidence="2" id="KW-0645">Protease</keyword>
<keyword evidence="2" id="KW-0812">Transmembrane</keyword>
<name>A0A0A9Y026_LYGHE</name>
<keyword evidence="1" id="KW-0732">Signal</keyword>
<dbReference type="AlphaFoldDB" id="A0A0A9Y026"/>
<proteinExistence type="predicted"/>
<keyword evidence="2" id="KW-0378">Hydrolase</keyword>
<accession>A0A0A9Y026</accession>
<evidence type="ECO:0000313" key="2">
    <source>
        <dbReference type="EMBL" id="JAG24463.1"/>
    </source>
</evidence>
<feature type="chain" id="PRO_5015033925" evidence="1">
    <location>
        <begin position="25"/>
        <end position="171"/>
    </location>
</feature>
<organism evidence="2">
    <name type="scientific">Lygus hesperus</name>
    <name type="common">Western plant bug</name>
    <dbReference type="NCBI Taxonomy" id="30085"/>
    <lineage>
        <taxon>Eukaryota</taxon>
        <taxon>Metazoa</taxon>
        <taxon>Ecdysozoa</taxon>
        <taxon>Arthropoda</taxon>
        <taxon>Hexapoda</taxon>
        <taxon>Insecta</taxon>
        <taxon>Pterygota</taxon>
        <taxon>Neoptera</taxon>
        <taxon>Paraneoptera</taxon>
        <taxon>Hemiptera</taxon>
        <taxon>Heteroptera</taxon>
        <taxon>Panheteroptera</taxon>
        <taxon>Cimicomorpha</taxon>
        <taxon>Miridae</taxon>
        <taxon>Mirini</taxon>
        <taxon>Lygus</taxon>
    </lineage>
</organism>
<evidence type="ECO:0000256" key="1">
    <source>
        <dbReference type="SAM" id="SignalP"/>
    </source>
</evidence>
<reference evidence="3" key="3">
    <citation type="submission" date="2014-09" db="EMBL/GenBank/DDBJ databases">
        <authorList>
            <person name="Magalhaes I.L.F."/>
            <person name="Oliveira U."/>
            <person name="Santos F.R."/>
            <person name="Vidigal T.H.D.A."/>
            <person name="Brescovit A.D."/>
            <person name="Santos A.J."/>
        </authorList>
    </citation>
    <scope>NUCLEOTIDE SEQUENCE</scope>
</reference>
<evidence type="ECO:0000313" key="3">
    <source>
        <dbReference type="EMBL" id="JAG62214.1"/>
    </source>
</evidence>
<feature type="signal peptide" evidence="1">
    <location>
        <begin position="1"/>
        <end position="24"/>
    </location>
</feature>
<dbReference type="GO" id="GO:0008233">
    <property type="term" value="F:peptidase activity"/>
    <property type="evidence" value="ECO:0007669"/>
    <property type="project" value="UniProtKB-KW"/>
</dbReference>